<dbReference type="InterPro" id="IPR029063">
    <property type="entry name" value="SAM-dependent_MTases_sf"/>
</dbReference>
<gene>
    <name evidence="2" type="ORF">VZ95_16720</name>
</gene>
<keyword evidence="3" id="KW-1185">Reference proteome</keyword>
<dbReference type="AlphaFoldDB" id="A0A0F3IPF9"/>
<dbReference type="CDD" id="cd02440">
    <property type="entry name" value="AdoMet_MTases"/>
    <property type="match status" value="1"/>
</dbReference>
<dbReference type="RefSeq" id="WP_045776868.1">
    <property type="nucleotide sequence ID" value="NZ_LAJY01000520.1"/>
</dbReference>
<sequence length="314" mass="34050">MTQPTADLPETSAAFIAAVDAVWGDPAVWVAEGDQWTHLPQIEQMVNRRVTGDPDCRPLAWFFHQLGQAQPIPLPRVMVVGCGSAGVELGLVRNGWAHEAVGVDISPRALARVADAARAEGLSGVTHRQADMNALPIGEEGFEPGSFDAVFGISGVHHCDNLEGLYAGIATLLKPGGWFYLDEYIGPARFQWTDLQVALISGVLATLPEPLVRTAIGIVKRGYRRPTPAEVIAVDPSEAVRSDEIVPLLPGWFTIESFRGYGGNLLHLLLAQIAQNFRDDPDGLLTRLIALEEHYLANGLLRDDFAVILARKRG</sequence>
<dbReference type="Proteomes" id="UP000033774">
    <property type="component" value="Unassembled WGS sequence"/>
</dbReference>
<evidence type="ECO:0000313" key="3">
    <source>
        <dbReference type="Proteomes" id="UP000033774"/>
    </source>
</evidence>
<evidence type="ECO:0000259" key="1">
    <source>
        <dbReference type="Pfam" id="PF08241"/>
    </source>
</evidence>
<proteinExistence type="predicted"/>
<organism evidence="2 3">
    <name type="scientific">Elstera litoralis</name>
    <dbReference type="NCBI Taxonomy" id="552518"/>
    <lineage>
        <taxon>Bacteria</taxon>
        <taxon>Pseudomonadati</taxon>
        <taxon>Pseudomonadota</taxon>
        <taxon>Alphaproteobacteria</taxon>
        <taxon>Rhodospirillales</taxon>
        <taxon>Rhodospirillaceae</taxon>
        <taxon>Elstera</taxon>
    </lineage>
</organism>
<comment type="caution">
    <text evidence="2">The sequence shown here is derived from an EMBL/GenBank/DDBJ whole genome shotgun (WGS) entry which is preliminary data.</text>
</comment>
<evidence type="ECO:0000313" key="2">
    <source>
        <dbReference type="EMBL" id="KJV08605.1"/>
    </source>
</evidence>
<name>A0A0F3IPF9_9PROT</name>
<dbReference type="SUPFAM" id="SSF53335">
    <property type="entry name" value="S-adenosyl-L-methionine-dependent methyltransferases"/>
    <property type="match status" value="1"/>
</dbReference>
<reference evidence="2 3" key="1">
    <citation type="submission" date="2015-03" db="EMBL/GenBank/DDBJ databases">
        <title>Draft genome sequence of Elstera litoralis.</title>
        <authorList>
            <person name="Rahalkar M.C."/>
            <person name="Dhakephalkar P.K."/>
            <person name="Pore S.D."/>
            <person name="Arora P."/>
            <person name="Kapse N.G."/>
            <person name="Pandit P.S."/>
        </authorList>
    </citation>
    <scope>NUCLEOTIDE SEQUENCE [LARGE SCALE GENOMIC DNA]</scope>
    <source>
        <strain evidence="2 3">Dia-1</strain>
    </source>
</reference>
<dbReference type="Pfam" id="PF08241">
    <property type="entry name" value="Methyltransf_11"/>
    <property type="match status" value="1"/>
</dbReference>
<protein>
    <recommendedName>
        <fullName evidence="1">Methyltransferase type 11 domain-containing protein</fullName>
    </recommendedName>
</protein>
<dbReference type="InterPro" id="IPR013216">
    <property type="entry name" value="Methyltransf_11"/>
</dbReference>
<dbReference type="OrthoDB" id="9787738at2"/>
<dbReference type="Gene3D" id="3.40.50.150">
    <property type="entry name" value="Vaccinia Virus protein VP39"/>
    <property type="match status" value="1"/>
</dbReference>
<dbReference type="EMBL" id="LAJY01000520">
    <property type="protein sequence ID" value="KJV08605.1"/>
    <property type="molecule type" value="Genomic_DNA"/>
</dbReference>
<accession>A0A0F3IPF9</accession>
<dbReference type="GO" id="GO:0008757">
    <property type="term" value="F:S-adenosylmethionine-dependent methyltransferase activity"/>
    <property type="evidence" value="ECO:0007669"/>
    <property type="project" value="InterPro"/>
</dbReference>
<dbReference type="PANTHER" id="PTHR43591">
    <property type="entry name" value="METHYLTRANSFERASE"/>
    <property type="match status" value="1"/>
</dbReference>
<feature type="domain" description="Methyltransferase type 11" evidence="1">
    <location>
        <begin position="80"/>
        <end position="181"/>
    </location>
</feature>